<dbReference type="Proteomes" id="UP000006727">
    <property type="component" value="Chromosome 13"/>
</dbReference>
<dbReference type="EnsemblPlants" id="Pp3c13_16490V3.2">
    <property type="protein sequence ID" value="PAC:32930061.CDS.1"/>
    <property type="gene ID" value="Pp3c13_16490"/>
</dbReference>
<evidence type="ECO:0000313" key="4">
    <source>
        <dbReference type="Proteomes" id="UP000006727"/>
    </source>
</evidence>
<reference evidence="3" key="3">
    <citation type="submission" date="2020-12" db="UniProtKB">
        <authorList>
            <consortium name="EnsemblPlants"/>
        </authorList>
    </citation>
    <scope>IDENTIFICATION</scope>
</reference>
<organism evidence="2">
    <name type="scientific">Physcomitrium patens</name>
    <name type="common">Spreading-leaved earth moss</name>
    <name type="synonym">Physcomitrella patens</name>
    <dbReference type="NCBI Taxonomy" id="3218"/>
    <lineage>
        <taxon>Eukaryota</taxon>
        <taxon>Viridiplantae</taxon>
        <taxon>Streptophyta</taxon>
        <taxon>Embryophyta</taxon>
        <taxon>Bryophyta</taxon>
        <taxon>Bryophytina</taxon>
        <taxon>Bryopsida</taxon>
        <taxon>Funariidae</taxon>
        <taxon>Funariales</taxon>
        <taxon>Funariaceae</taxon>
        <taxon>Physcomitrium</taxon>
    </lineage>
</organism>
<feature type="compositionally biased region" description="Polar residues" evidence="1">
    <location>
        <begin position="49"/>
        <end position="61"/>
    </location>
</feature>
<dbReference type="AlphaFoldDB" id="A9TYL5"/>
<dbReference type="Gramene" id="Pp3c13_16490V3.1">
    <property type="protein sequence ID" value="PAC:32930060.CDS.1"/>
    <property type="gene ID" value="Pp3c13_16490"/>
</dbReference>
<dbReference type="EnsemblPlants" id="Pp3c13_16490V3.1">
    <property type="protein sequence ID" value="PAC:32930060.CDS.1"/>
    <property type="gene ID" value="Pp3c13_16490"/>
</dbReference>
<evidence type="ECO:0000313" key="3">
    <source>
        <dbReference type="EnsemblPlants" id="PAC:32930060.CDS.1"/>
    </source>
</evidence>
<feature type="compositionally biased region" description="Polar residues" evidence="1">
    <location>
        <begin position="22"/>
        <end position="32"/>
    </location>
</feature>
<evidence type="ECO:0000313" key="2">
    <source>
        <dbReference type="EMBL" id="PNR42643.1"/>
    </source>
</evidence>
<name>A9TYL5_PHYPA</name>
<protein>
    <submittedName>
        <fullName evidence="2 3">Uncharacterized protein</fullName>
    </submittedName>
</protein>
<proteinExistence type="predicted"/>
<reference evidence="2 4" key="1">
    <citation type="journal article" date="2008" name="Science">
        <title>The Physcomitrella genome reveals evolutionary insights into the conquest of land by plants.</title>
        <authorList>
            <person name="Rensing S."/>
            <person name="Lang D."/>
            <person name="Zimmer A."/>
            <person name="Terry A."/>
            <person name="Salamov A."/>
            <person name="Shapiro H."/>
            <person name="Nishiyama T."/>
            <person name="Perroud P.-F."/>
            <person name="Lindquist E."/>
            <person name="Kamisugi Y."/>
            <person name="Tanahashi T."/>
            <person name="Sakakibara K."/>
            <person name="Fujita T."/>
            <person name="Oishi K."/>
            <person name="Shin-I T."/>
            <person name="Kuroki Y."/>
            <person name="Toyoda A."/>
            <person name="Suzuki Y."/>
            <person name="Hashimoto A."/>
            <person name="Yamaguchi K."/>
            <person name="Sugano A."/>
            <person name="Kohara Y."/>
            <person name="Fujiyama A."/>
            <person name="Anterola A."/>
            <person name="Aoki S."/>
            <person name="Ashton N."/>
            <person name="Barbazuk W.B."/>
            <person name="Barker E."/>
            <person name="Bennetzen J."/>
            <person name="Bezanilla M."/>
            <person name="Blankenship R."/>
            <person name="Cho S.H."/>
            <person name="Dutcher S."/>
            <person name="Estelle M."/>
            <person name="Fawcett J.A."/>
            <person name="Gundlach H."/>
            <person name="Hanada K."/>
            <person name="Heyl A."/>
            <person name="Hicks K.A."/>
            <person name="Hugh J."/>
            <person name="Lohr M."/>
            <person name="Mayer K."/>
            <person name="Melkozernov A."/>
            <person name="Murata T."/>
            <person name="Nelson D."/>
            <person name="Pils B."/>
            <person name="Prigge M."/>
            <person name="Reiss B."/>
            <person name="Renner T."/>
            <person name="Rombauts S."/>
            <person name="Rushton P."/>
            <person name="Sanderfoot A."/>
            <person name="Schween G."/>
            <person name="Shiu S.-H."/>
            <person name="Stueber K."/>
            <person name="Theodoulou F.L."/>
            <person name="Tu H."/>
            <person name="Van de Peer Y."/>
            <person name="Verrier P.J."/>
            <person name="Waters E."/>
            <person name="Wood A."/>
            <person name="Yang L."/>
            <person name="Cove D."/>
            <person name="Cuming A."/>
            <person name="Hasebe M."/>
            <person name="Lucas S."/>
            <person name="Mishler D.B."/>
            <person name="Reski R."/>
            <person name="Grigoriev I."/>
            <person name="Quatrano R.S."/>
            <person name="Boore J.L."/>
        </authorList>
    </citation>
    <scope>NUCLEOTIDE SEQUENCE [LARGE SCALE GENOMIC DNA]</scope>
    <source>
        <strain evidence="3 4">cv. Gransden 2004</strain>
    </source>
</reference>
<accession>A9TYL5</accession>
<reference evidence="2 4" key="2">
    <citation type="journal article" date="2018" name="Plant J.">
        <title>The Physcomitrella patens chromosome-scale assembly reveals moss genome structure and evolution.</title>
        <authorList>
            <person name="Lang D."/>
            <person name="Ullrich K.K."/>
            <person name="Murat F."/>
            <person name="Fuchs J."/>
            <person name="Jenkins J."/>
            <person name="Haas F.B."/>
            <person name="Piednoel M."/>
            <person name="Gundlach H."/>
            <person name="Van Bel M."/>
            <person name="Meyberg R."/>
            <person name="Vives C."/>
            <person name="Morata J."/>
            <person name="Symeonidi A."/>
            <person name="Hiss M."/>
            <person name="Muchero W."/>
            <person name="Kamisugi Y."/>
            <person name="Saleh O."/>
            <person name="Blanc G."/>
            <person name="Decker E.L."/>
            <person name="van Gessel N."/>
            <person name="Grimwood J."/>
            <person name="Hayes R.D."/>
            <person name="Graham S.W."/>
            <person name="Gunter L.E."/>
            <person name="McDaniel S.F."/>
            <person name="Hoernstein S.N.W."/>
            <person name="Larsson A."/>
            <person name="Li F.W."/>
            <person name="Perroud P.F."/>
            <person name="Phillips J."/>
            <person name="Ranjan P."/>
            <person name="Rokshar D.S."/>
            <person name="Rothfels C.J."/>
            <person name="Schneider L."/>
            <person name="Shu S."/>
            <person name="Stevenson D.W."/>
            <person name="Thummler F."/>
            <person name="Tillich M."/>
            <person name="Villarreal Aguilar J.C."/>
            <person name="Widiez T."/>
            <person name="Wong G.K."/>
            <person name="Wymore A."/>
            <person name="Zhang Y."/>
            <person name="Zimmer A.D."/>
            <person name="Quatrano R.S."/>
            <person name="Mayer K.F.X."/>
            <person name="Goodstein D."/>
            <person name="Casacuberta J.M."/>
            <person name="Vandepoele K."/>
            <person name="Reski R."/>
            <person name="Cuming A.C."/>
            <person name="Tuskan G.A."/>
            <person name="Maumus F."/>
            <person name="Salse J."/>
            <person name="Schmutz J."/>
            <person name="Rensing S.A."/>
        </authorList>
    </citation>
    <scope>NUCLEOTIDE SEQUENCE [LARGE SCALE GENOMIC DNA]</scope>
    <source>
        <strain evidence="3 4">cv. Gransden 2004</strain>
    </source>
</reference>
<feature type="compositionally biased region" description="Basic and acidic residues" evidence="1">
    <location>
        <begin position="62"/>
        <end position="72"/>
    </location>
</feature>
<dbReference type="InParanoid" id="A9TYL5"/>
<dbReference type="EMBL" id="ABEU02000013">
    <property type="protein sequence ID" value="PNR42643.1"/>
    <property type="molecule type" value="Genomic_DNA"/>
</dbReference>
<gene>
    <name evidence="2" type="ORF">PHYPA_017473</name>
</gene>
<feature type="compositionally biased region" description="Polar residues" evidence="1">
    <location>
        <begin position="83"/>
        <end position="98"/>
    </location>
</feature>
<feature type="region of interest" description="Disordered" evidence="1">
    <location>
        <begin position="17"/>
        <end position="144"/>
    </location>
</feature>
<dbReference type="Gramene" id="Pp3c13_16490V3.2">
    <property type="protein sequence ID" value="PAC:32930061.CDS.1"/>
    <property type="gene ID" value="Pp3c13_16490"/>
</dbReference>
<evidence type="ECO:0000256" key="1">
    <source>
        <dbReference type="SAM" id="MobiDB-lite"/>
    </source>
</evidence>
<keyword evidence="4" id="KW-1185">Reference proteome</keyword>
<sequence>MTSRSTVGEAVEFAATTATVASNGLSQQQDGGEQNRRITRRKRRGQQQESVDNPQCHWTTNPKKEAPPESTKRNRIMRHRQTLDASTTVQPAPSNAPSHTMKKNMGRAPARCTTTTNSNKIRSRSWKKGEKKNTPKGHPSTLQW</sequence>